<gene>
    <name evidence="9" type="ORF">BJ122_10738</name>
</gene>
<proteinExistence type="inferred from homology"/>
<evidence type="ECO:0000256" key="6">
    <source>
        <dbReference type="ARBA" id="ARBA00032976"/>
    </source>
</evidence>
<keyword evidence="10" id="KW-1185">Reference proteome</keyword>
<feature type="domain" description="NodB homology" evidence="8">
    <location>
        <begin position="78"/>
        <end position="262"/>
    </location>
</feature>
<evidence type="ECO:0000256" key="5">
    <source>
        <dbReference type="ARBA" id="ARBA00022801"/>
    </source>
</evidence>
<dbReference type="GO" id="GO:0016020">
    <property type="term" value="C:membrane"/>
    <property type="evidence" value="ECO:0007669"/>
    <property type="project" value="TreeGrafter"/>
</dbReference>
<dbReference type="Pfam" id="PF01522">
    <property type="entry name" value="Polysacc_deac_1"/>
    <property type="match status" value="1"/>
</dbReference>
<evidence type="ECO:0000259" key="8">
    <source>
        <dbReference type="PROSITE" id="PS51677"/>
    </source>
</evidence>
<dbReference type="OrthoDB" id="276604at2"/>
<dbReference type="InterPro" id="IPR002509">
    <property type="entry name" value="NODB_dom"/>
</dbReference>
<dbReference type="InterPro" id="IPR050248">
    <property type="entry name" value="Polysacc_deacetylase_ArnD"/>
</dbReference>
<dbReference type="GO" id="GO:0005975">
    <property type="term" value="P:carbohydrate metabolic process"/>
    <property type="evidence" value="ECO:0007669"/>
    <property type="project" value="InterPro"/>
</dbReference>
<comment type="similarity">
    <text evidence="2">Belongs to the polysaccharide deacetylase family.</text>
</comment>
<dbReference type="GO" id="GO:0016810">
    <property type="term" value="F:hydrolase activity, acting on carbon-nitrogen (but not peptide) bonds"/>
    <property type="evidence" value="ECO:0007669"/>
    <property type="project" value="InterPro"/>
</dbReference>
<evidence type="ECO:0000313" key="9">
    <source>
        <dbReference type="EMBL" id="PYF03314.1"/>
    </source>
</evidence>
<protein>
    <recommendedName>
        <fullName evidence="3">Chitooligosaccharide deacetylase</fullName>
    </recommendedName>
    <alternativeName>
        <fullName evidence="6">Nodulation protein B</fullName>
    </alternativeName>
</protein>
<dbReference type="PROSITE" id="PS51677">
    <property type="entry name" value="NODB"/>
    <property type="match status" value="1"/>
</dbReference>
<keyword evidence="4" id="KW-0479">Metal-binding</keyword>
<dbReference type="RefSeq" id="WP_110780502.1">
    <property type="nucleotide sequence ID" value="NZ_QJTI01000007.1"/>
</dbReference>
<dbReference type="CDD" id="cd10917">
    <property type="entry name" value="CE4_NodB_like_6s_7s"/>
    <property type="match status" value="1"/>
</dbReference>
<evidence type="ECO:0000256" key="3">
    <source>
        <dbReference type="ARBA" id="ARBA00020071"/>
    </source>
</evidence>
<evidence type="ECO:0000256" key="2">
    <source>
        <dbReference type="ARBA" id="ARBA00010973"/>
    </source>
</evidence>
<dbReference type="SUPFAM" id="SSF88713">
    <property type="entry name" value="Glycoside hydrolase/deacetylase"/>
    <property type="match status" value="1"/>
</dbReference>
<reference evidence="9 10" key="1">
    <citation type="submission" date="2018-06" db="EMBL/GenBank/DDBJ databases">
        <title>Genomic Encyclopedia of Archaeal and Bacterial Type Strains, Phase II (KMG-II): from individual species to whole genera.</title>
        <authorList>
            <person name="Goeker M."/>
        </authorList>
    </citation>
    <scope>NUCLEOTIDE SEQUENCE [LARGE SCALE GENOMIC DNA]</scope>
    <source>
        <strain evidence="9 10">JCM 11668</strain>
    </source>
</reference>
<keyword evidence="7" id="KW-0732">Signal</keyword>
<dbReference type="EMBL" id="QJTI01000007">
    <property type="protein sequence ID" value="PYF03314.1"/>
    <property type="molecule type" value="Genomic_DNA"/>
</dbReference>
<dbReference type="AlphaFoldDB" id="A0A318TF41"/>
<dbReference type="PANTHER" id="PTHR10587:SF133">
    <property type="entry name" value="CHITIN DEACETYLASE 1-RELATED"/>
    <property type="match status" value="1"/>
</dbReference>
<dbReference type="InterPro" id="IPR011330">
    <property type="entry name" value="Glyco_hydro/deAcase_b/a-brl"/>
</dbReference>
<name>A0A318TF41_9BRAD</name>
<dbReference type="PANTHER" id="PTHR10587">
    <property type="entry name" value="GLYCOSYL TRANSFERASE-RELATED"/>
    <property type="match status" value="1"/>
</dbReference>
<accession>A0A318TF41</accession>
<comment type="caution">
    <text evidence="9">The sequence shown here is derived from an EMBL/GenBank/DDBJ whole genome shotgun (WGS) entry which is preliminary data.</text>
</comment>
<comment type="function">
    <text evidence="1">Is involved in generating a small heat-stable compound (Nod), an acylated oligomer of N-acetylglucosamine, that stimulates mitosis in various plant protoplasts.</text>
</comment>
<evidence type="ECO:0000313" key="10">
    <source>
        <dbReference type="Proteomes" id="UP000248148"/>
    </source>
</evidence>
<sequence length="276" mass="29852">MQPLPPLFARLGGRRFVARWFTAAAIATSAIAGSAASAATDCQNPDALGTARVLEVDAASTPQVGTKSFAQTLPLADKEVVLTFDDGPAATTPKVLDALRQQCARATFFLVGSTAVAQPKLIRRMAADGHSIGHHSWSHSDLKKMSFAEAVADIDRGIAGDETALNGKASSTPTTPFFRFPYFDSTPELLAHLQSRGIVVFGADLWASDWNPMTPQQQLKLVTERLEKARKGIILFHDPRTQTAAMIADFLRWLRDNDYRVVHVVARSAAASAQPR</sequence>
<evidence type="ECO:0000256" key="4">
    <source>
        <dbReference type="ARBA" id="ARBA00022723"/>
    </source>
</evidence>
<dbReference type="Proteomes" id="UP000248148">
    <property type="component" value="Unassembled WGS sequence"/>
</dbReference>
<evidence type="ECO:0000256" key="1">
    <source>
        <dbReference type="ARBA" id="ARBA00003236"/>
    </source>
</evidence>
<organism evidence="9 10">
    <name type="scientific">Rhodopseudomonas faecalis</name>
    <dbReference type="NCBI Taxonomy" id="99655"/>
    <lineage>
        <taxon>Bacteria</taxon>
        <taxon>Pseudomonadati</taxon>
        <taxon>Pseudomonadota</taxon>
        <taxon>Alphaproteobacteria</taxon>
        <taxon>Hyphomicrobiales</taxon>
        <taxon>Nitrobacteraceae</taxon>
        <taxon>Rhodopseudomonas</taxon>
    </lineage>
</organism>
<keyword evidence="5" id="KW-0378">Hydrolase</keyword>
<feature type="chain" id="PRO_5016281606" description="Chitooligosaccharide deacetylase" evidence="7">
    <location>
        <begin position="39"/>
        <end position="276"/>
    </location>
</feature>
<evidence type="ECO:0000256" key="7">
    <source>
        <dbReference type="SAM" id="SignalP"/>
    </source>
</evidence>
<dbReference type="GO" id="GO:0046872">
    <property type="term" value="F:metal ion binding"/>
    <property type="evidence" value="ECO:0007669"/>
    <property type="project" value="UniProtKB-KW"/>
</dbReference>
<dbReference type="Gene3D" id="3.20.20.370">
    <property type="entry name" value="Glycoside hydrolase/deacetylase"/>
    <property type="match status" value="1"/>
</dbReference>
<feature type="signal peptide" evidence="7">
    <location>
        <begin position="1"/>
        <end position="38"/>
    </location>
</feature>